<dbReference type="RefSeq" id="WP_004617115.1">
    <property type="nucleotide sequence ID" value="NZ_ACXX02000002.1"/>
</dbReference>
<reference evidence="2" key="1">
    <citation type="submission" date="2009-07" db="EMBL/GenBank/DDBJ databases">
        <authorList>
            <consortium name="US DOE Joint Genome Institute (JGI-PGF)"/>
            <person name="Lucas S."/>
            <person name="Copeland A."/>
            <person name="Lapidus A."/>
            <person name="Glavina del Rio T."/>
            <person name="Tice H."/>
            <person name="Bruce D."/>
            <person name="Goodwin L."/>
            <person name="Pitluck S."/>
            <person name="Larimer F."/>
            <person name="Land M.L."/>
            <person name="Mouttaki H."/>
            <person name="He Z."/>
            <person name="Zhou J."/>
            <person name="Hemme C.L."/>
        </authorList>
    </citation>
    <scope>NUCLEOTIDE SEQUENCE</scope>
    <source>
        <strain evidence="2">DSM 2782</strain>
    </source>
</reference>
<proteinExistence type="predicted"/>
<keyword evidence="1" id="KW-0812">Transmembrane</keyword>
<dbReference type="STRING" id="588581.Cpap_3467"/>
<name>F1T956_9FIRM</name>
<reference evidence="2" key="2">
    <citation type="submission" date="2011-01" db="EMBL/GenBank/DDBJ databases">
        <title>The Non-contiguous Finished genome of Clostridium papyrosolvens.</title>
        <authorList>
            <person name="Lucas S."/>
            <person name="Copeland A."/>
            <person name="Lapidus A."/>
            <person name="Cheng J.-F."/>
            <person name="Goodwin L."/>
            <person name="Pitluck S."/>
            <person name="Misra M."/>
            <person name="Chertkov O."/>
            <person name="Detter J.C."/>
            <person name="Han C."/>
            <person name="Tapia R."/>
            <person name="Land M."/>
            <person name="Hauser L."/>
            <person name="Kyrpides N."/>
            <person name="Ivanova N."/>
            <person name="Pagani I."/>
            <person name="Mouttaki H."/>
            <person name="He Z."/>
            <person name="Zhou J."/>
            <person name="Hemme C.L."/>
            <person name="Woyke T."/>
        </authorList>
    </citation>
    <scope>NUCLEOTIDE SEQUENCE [LARGE SCALE GENOMIC DNA]</scope>
    <source>
        <strain evidence="2">DSM 2782</strain>
    </source>
</reference>
<evidence type="ECO:0000313" key="2">
    <source>
        <dbReference type="EMBL" id="EGD49038.1"/>
    </source>
</evidence>
<sequence length="51" mass="5719">MKFLDYILIALVLIWLVAAFRHMIILKKQGKSLCCGSCGSSCKKCNVKQKS</sequence>
<evidence type="ECO:0000256" key="1">
    <source>
        <dbReference type="SAM" id="Phobius"/>
    </source>
</evidence>
<keyword evidence="3" id="KW-1185">Reference proteome</keyword>
<keyword evidence="1" id="KW-0472">Membrane</keyword>
<gene>
    <name evidence="2" type="ORF">Cpap_3467</name>
</gene>
<dbReference type="AlphaFoldDB" id="F1T956"/>
<evidence type="ECO:0000313" key="3">
    <source>
        <dbReference type="Proteomes" id="UP000003860"/>
    </source>
</evidence>
<comment type="caution">
    <text evidence="2">The sequence shown here is derived from an EMBL/GenBank/DDBJ whole genome shotgun (WGS) entry which is preliminary data.</text>
</comment>
<organism evidence="2 3">
    <name type="scientific">Ruminiclostridium papyrosolvens DSM 2782</name>
    <dbReference type="NCBI Taxonomy" id="588581"/>
    <lineage>
        <taxon>Bacteria</taxon>
        <taxon>Bacillati</taxon>
        <taxon>Bacillota</taxon>
        <taxon>Clostridia</taxon>
        <taxon>Eubacteriales</taxon>
        <taxon>Oscillospiraceae</taxon>
        <taxon>Ruminiclostridium</taxon>
    </lineage>
</organism>
<evidence type="ECO:0008006" key="4">
    <source>
        <dbReference type="Google" id="ProtNLM"/>
    </source>
</evidence>
<keyword evidence="1" id="KW-1133">Transmembrane helix</keyword>
<protein>
    <recommendedName>
        <fullName evidence="4">FeoB-associated Cys-rich membrane protein</fullName>
    </recommendedName>
</protein>
<dbReference type="EMBL" id="ACXX02000002">
    <property type="protein sequence ID" value="EGD49038.1"/>
    <property type="molecule type" value="Genomic_DNA"/>
</dbReference>
<accession>F1T956</accession>
<feature type="transmembrane region" description="Helical" evidence="1">
    <location>
        <begin position="6"/>
        <end position="24"/>
    </location>
</feature>
<dbReference type="Proteomes" id="UP000003860">
    <property type="component" value="Unassembled WGS sequence"/>
</dbReference>